<dbReference type="GO" id="GO:0071013">
    <property type="term" value="C:catalytic step 2 spliceosome"/>
    <property type="evidence" value="ECO:0007669"/>
    <property type="project" value="TreeGrafter"/>
</dbReference>
<dbReference type="AlphaFoldDB" id="A0AAD9KTC7"/>
<dbReference type="PANTHER" id="PTHR45625">
    <property type="entry name" value="PEPTIDYL-PROLYL CIS-TRANS ISOMERASE-RELATED"/>
    <property type="match status" value="1"/>
</dbReference>
<dbReference type="InterPro" id="IPR044666">
    <property type="entry name" value="Cyclophilin_A-like"/>
</dbReference>
<dbReference type="PROSITE" id="PS50072">
    <property type="entry name" value="CSA_PPIASE_2"/>
    <property type="match status" value="1"/>
</dbReference>
<dbReference type="InterPro" id="IPR029000">
    <property type="entry name" value="Cyclophilin-like_dom_sf"/>
</dbReference>
<dbReference type="GO" id="GO:0061630">
    <property type="term" value="F:ubiquitin protein ligase activity"/>
    <property type="evidence" value="ECO:0007669"/>
    <property type="project" value="TreeGrafter"/>
</dbReference>
<evidence type="ECO:0000313" key="3">
    <source>
        <dbReference type="EMBL" id="KAK2176535.1"/>
    </source>
</evidence>
<dbReference type="GO" id="GO:0000209">
    <property type="term" value="P:protein polyubiquitination"/>
    <property type="evidence" value="ECO:0007669"/>
    <property type="project" value="TreeGrafter"/>
</dbReference>
<proteinExistence type="predicted"/>
<evidence type="ECO:0000256" key="1">
    <source>
        <dbReference type="SAM" id="MobiDB-lite"/>
    </source>
</evidence>
<accession>A0AAD9KTC7</accession>
<feature type="region of interest" description="Disordered" evidence="1">
    <location>
        <begin position="327"/>
        <end position="353"/>
    </location>
</feature>
<dbReference type="InterPro" id="IPR002130">
    <property type="entry name" value="Cyclophilin-type_PPIase_dom"/>
</dbReference>
<dbReference type="Gene3D" id="2.40.100.10">
    <property type="entry name" value="Cyclophilin-like"/>
    <property type="match status" value="2"/>
</dbReference>
<comment type="caution">
    <text evidence="3">The sequence shown here is derived from an EMBL/GenBank/DDBJ whole genome shotgun (WGS) entry which is preliminary data.</text>
</comment>
<reference evidence="3" key="1">
    <citation type="journal article" date="2023" name="Mol. Biol. Evol.">
        <title>Third-Generation Sequencing Reveals the Adaptive Role of the Epigenome in Three Deep-Sea Polychaetes.</title>
        <authorList>
            <person name="Perez M."/>
            <person name="Aroh O."/>
            <person name="Sun Y."/>
            <person name="Lan Y."/>
            <person name="Juniper S.K."/>
            <person name="Young C.R."/>
            <person name="Angers B."/>
            <person name="Qian P.Y."/>
        </authorList>
    </citation>
    <scope>NUCLEOTIDE SEQUENCE</scope>
    <source>
        <strain evidence="3">R07B-5</strain>
    </source>
</reference>
<evidence type="ECO:0000313" key="4">
    <source>
        <dbReference type="Proteomes" id="UP001209878"/>
    </source>
</evidence>
<dbReference type="SUPFAM" id="SSF50891">
    <property type="entry name" value="Cyclophilin-like"/>
    <property type="match status" value="1"/>
</dbReference>
<keyword evidence="4" id="KW-1185">Reference proteome</keyword>
<evidence type="ECO:0000259" key="2">
    <source>
        <dbReference type="PROSITE" id="PS50072"/>
    </source>
</evidence>
<feature type="domain" description="PPIase cyclophilin-type" evidence="2">
    <location>
        <begin position="198"/>
        <end position="313"/>
    </location>
</feature>
<dbReference type="EMBL" id="JAODUO010000658">
    <property type="protein sequence ID" value="KAK2176535.1"/>
    <property type="molecule type" value="Genomic_DNA"/>
</dbReference>
<dbReference type="PANTHER" id="PTHR45625:SF1">
    <property type="entry name" value="RING-TYPE E3 UBIQUITIN-PROTEIN LIGASE PPIL2"/>
    <property type="match status" value="1"/>
</dbReference>
<sequence>MGKKQHQKDKLYLTCTEWRTLYGGKKEGRDKGEFRRLPFFCCRIFNENTHIVAIKTTGNVFSHEAVEQLNLKPGFFRDLITDEPFTKKDIIDIQNPTNLDKFNLQKFFHLKKSLKVLNEEEEEAKKHPRYKLKSVNAETRSILDELDDTYTAPEKLADDKKKADRVNAAHYSTGKVAASFTSTSMDLETQHEAAIIDEDLLRYERIKKKGYARVVTNLGPLNLELHADMIQGGDPDGTGLGGDSIWGGPFKDHFKPNLTHTGRGILSMANTGPDTNKSQLVVGGLETLDKMEAIETDDKGRPKKEIIIETCQVFVNPFDEADEDLKKEREAAVNQEISDRKKDTRKTAEKKDSHLKVFKSGVGKYINPATQ</sequence>
<dbReference type="Proteomes" id="UP001209878">
    <property type="component" value="Unassembled WGS sequence"/>
</dbReference>
<protein>
    <recommendedName>
        <fullName evidence="2">PPIase cyclophilin-type domain-containing protein</fullName>
    </recommendedName>
</protein>
<gene>
    <name evidence="3" type="ORF">NP493_657g01012</name>
</gene>
<name>A0AAD9KTC7_RIDPI</name>
<dbReference type="Pfam" id="PF00160">
    <property type="entry name" value="Pro_isomerase"/>
    <property type="match status" value="1"/>
</dbReference>
<organism evidence="3 4">
    <name type="scientific">Ridgeia piscesae</name>
    <name type="common">Tubeworm</name>
    <dbReference type="NCBI Taxonomy" id="27915"/>
    <lineage>
        <taxon>Eukaryota</taxon>
        <taxon>Metazoa</taxon>
        <taxon>Spiralia</taxon>
        <taxon>Lophotrochozoa</taxon>
        <taxon>Annelida</taxon>
        <taxon>Polychaeta</taxon>
        <taxon>Sedentaria</taxon>
        <taxon>Canalipalpata</taxon>
        <taxon>Sabellida</taxon>
        <taxon>Siboglinidae</taxon>
        <taxon>Ridgeia</taxon>
    </lineage>
</organism>
<dbReference type="GO" id="GO:0003755">
    <property type="term" value="F:peptidyl-prolyl cis-trans isomerase activity"/>
    <property type="evidence" value="ECO:0007669"/>
    <property type="project" value="InterPro"/>
</dbReference>